<evidence type="ECO:0000313" key="2">
    <source>
        <dbReference type="Proteomes" id="UP000717996"/>
    </source>
</evidence>
<name>A0A9P6YD02_RHIOR</name>
<accession>A0A9P6YD02</accession>
<proteinExistence type="predicted"/>
<dbReference type="Proteomes" id="UP000717996">
    <property type="component" value="Unassembled WGS sequence"/>
</dbReference>
<protein>
    <submittedName>
        <fullName evidence="1">Uncharacterized protein</fullName>
    </submittedName>
</protein>
<comment type="caution">
    <text evidence="1">The sequence shown here is derived from an EMBL/GenBank/DDBJ whole genome shotgun (WGS) entry which is preliminary data.</text>
</comment>
<reference evidence="1" key="1">
    <citation type="journal article" date="2020" name="Microb. Genom.">
        <title>Genetic diversity of clinical and environmental Mucorales isolates obtained from an investigation of mucormycosis cases among solid organ transplant recipients.</title>
        <authorList>
            <person name="Nguyen M.H."/>
            <person name="Kaul D."/>
            <person name="Muto C."/>
            <person name="Cheng S.J."/>
            <person name="Richter R.A."/>
            <person name="Bruno V.M."/>
            <person name="Liu G."/>
            <person name="Beyhan S."/>
            <person name="Sundermann A.J."/>
            <person name="Mounaud S."/>
            <person name="Pasculle A.W."/>
            <person name="Nierman W.C."/>
            <person name="Driscoll E."/>
            <person name="Cumbie R."/>
            <person name="Clancy C.J."/>
            <person name="Dupont C.L."/>
        </authorList>
    </citation>
    <scope>NUCLEOTIDE SEQUENCE</scope>
    <source>
        <strain evidence="1">GL16</strain>
    </source>
</reference>
<dbReference type="OrthoDB" id="2230412at2759"/>
<evidence type="ECO:0000313" key="1">
    <source>
        <dbReference type="EMBL" id="KAG1545265.1"/>
    </source>
</evidence>
<sequence length="189" mass="21823">MVLTDFWATAEKPEYPTSTNVRTPFVESVIPLFKYLSTTMGSVTFVWCEKGLSIRMPQYAKLMDGIGTTLFDKTDHILIESSGQIDGLHAEEDTLKLMEHMSVCLHEEKGRYQQVFHVTSVKKRLFGIQVVGLKVTLPSSFVSHDSLWACLWERSALVLNRWNQQKYWFQAFELIARLMDVLREQDLVT</sequence>
<dbReference type="EMBL" id="JAANIT010000692">
    <property type="protein sequence ID" value="KAG1545265.1"/>
    <property type="molecule type" value="Genomic_DNA"/>
</dbReference>
<organism evidence="1 2">
    <name type="scientific">Rhizopus oryzae</name>
    <name type="common">Mucormycosis agent</name>
    <name type="synonym">Rhizopus arrhizus var. delemar</name>
    <dbReference type="NCBI Taxonomy" id="64495"/>
    <lineage>
        <taxon>Eukaryota</taxon>
        <taxon>Fungi</taxon>
        <taxon>Fungi incertae sedis</taxon>
        <taxon>Mucoromycota</taxon>
        <taxon>Mucoromycotina</taxon>
        <taxon>Mucoromycetes</taxon>
        <taxon>Mucorales</taxon>
        <taxon>Mucorineae</taxon>
        <taxon>Rhizopodaceae</taxon>
        <taxon>Rhizopus</taxon>
    </lineage>
</organism>
<gene>
    <name evidence="1" type="ORF">G6F51_005575</name>
</gene>
<dbReference type="AlphaFoldDB" id="A0A9P6YD02"/>